<feature type="signal peptide" evidence="4">
    <location>
        <begin position="1"/>
        <end position="21"/>
    </location>
</feature>
<evidence type="ECO:0000256" key="3">
    <source>
        <dbReference type="SAM" id="MobiDB-lite"/>
    </source>
</evidence>
<dbReference type="Pfam" id="PF09156">
    <property type="entry name" value="Anthrax-tox_M"/>
    <property type="match status" value="1"/>
</dbReference>
<dbReference type="Gene3D" id="3.40.390.10">
    <property type="entry name" value="Collagenase (Catalytic Domain)"/>
    <property type="match status" value="1"/>
</dbReference>
<dbReference type="InterPro" id="IPR047568">
    <property type="entry name" value="ATLF-like_dom"/>
</dbReference>
<dbReference type="Gene3D" id="3.90.176.10">
    <property type="entry name" value="Toxin ADP-ribosyltransferase, Chain A, domain 1"/>
    <property type="match status" value="2"/>
</dbReference>
<evidence type="ECO:0000259" key="5">
    <source>
        <dbReference type="PROSITE" id="PS51995"/>
    </source>
</evidence>
<dbReference type="CDD" id="cd20493">
    <property type="entry name" value="M34_ATLF_C-like"/>
    <property type="match status" value="1"/>
</dbReference>
<dbReference type="Pfam" id="PF07737">
    <property type="entry name" value="ATLF"/>
    <property type="match status" value="1"/>
</dbReference>
<dbReference type="InterPro" id="IPR024079">
    <property type="entry name" value="MetalloPept_cat_dom_sf"/>
</dbReference>
<dbReference type="InterPro" id="IPR003540">
    <property type="entry name" value="ADP-ribosyltransferase"/>
</dbReference>
<feature type="domain" description="ATLF-like" evidence="5">
    <location>
        <begin position="295"/>
        <end position="490"/>
    </location>
</feature>
<feature type="chain" id="PRO_5038686330" evidence="4">
    <location>
        <begin position="22"/>
        <end position="714"/>
    </location>
</feature>
<evidence type="ECO:0000256" key="2">
    <source>
        <dbReference type="ARBA" id="ARBA00022525"/>
    </source>
</evidence>
<accession>A0A1Q1NKN1</accession>
<feature type="region of interest" description="Disordered" evidence="3">
    <location>
        <begin position="101"/>
        <end position="127"/>
    </location>
</feature>
<dbReference type="PROSITE" id="PS51995">
    <property type="entry name" value="ATLF"/>
    <property type="match status" value="1"/>
</dbReference>
<organism evidence="6">
    <name type="scientific">Bacillus thuringiensis</name>
    <dbReference type="NCBI Taxonomy" id="1428"/>
    <lineage>
        <taxon>Bacteria</taxon>
        <taxon>Bacillati</taxon>
        <taxon>Bacillota</taxon>
        <taxon>Bacilli</taxon>
        <taxon>Bacillales</taxon>
        <taxon>Bacillaceae</taxon>
        <taxon>Bacillus</taxon>
        <taxon>Bacillus cereus group</taxon>
    </lineage>
</organism>
<sequence>MKAKNVLVGALSCLCVGTAFSTYQPTKAWATMSGMDTPLVSPMFASDLFKPDFAHDKIGAEKWAMEYYKKWTNSLSSTHIKSIEELKSPAKPGEYDINRELKATGGDINRRPIDQEGQTKEQEKTDRYKKDIDTIDKALSNKEGKTTNKMYVYKDMKLSDLNTIKDNDLIDSMHPNRIDAEKFKDFKNNFNYGLSSDYLIVNLSEREGGDNGILKWRIELPAGTNTGHLDEDRLVLQRNTGLEINNVTIINQKGKEYIRINAKLVAKGKIDVKVKTAEADLNKSWNEILNLPEGTEFIRFEVNDRYASSVTEGAQFMLHELANNVPNNIIKNVVEYMVEKKGGFIFTDNGLGNLPESYYPEDPTKPLLDYHNDSKGIYNSENGILILNGILKSINGDAGMSSGPLKHEFGHALDNFAAKHIGSNANISDDPKFTNIYFKEFHQLTPYAKSNEQEFFAEAFRMMFSTDPKEREQVETKAPETFKFISNQINQIDIKDFKNDRTGAKAWGEYYYTDWLNGLDVESEETGLPLSDSIKSYTKQEYRPINDYLRSNEGILDEENGDLGLIDFIKDLDEALRRAPQTPEGIKMYRRVNETAFGLPVGSLRLPAETRLNEETTKLFSETFTNTTRTEYAFMSTSLVQDVAPTFNDYPILIQLSIPKGANGGYIAPLSQNPDEMEFLLARGYSYSIDNISIIETQGKETLNVSATLIIDNK</sequence>
<dbReference type="GO" id="GO:0008237">
    <property type="term" value="F:metallopeptidase activity"/>
    <property type="evidence" value="ECO:0007669"/>
    <property type="project" value="InterPro"/>
</dbReference>
<name>A0A1Q1NKN1_BACTU</name>
<keyword evidence="2" id="KW-0964">Secreted</keyword>
<dbReference type="EMBL" id="KY420195">
    <property type="protein sequence ID" value="AQM56943.1"/>
    <property type="molecule type" value="Genomic_DNA"/>
</dbReference>
<dbReference type="InterPro" id="IPR014781">
    <property type="entry name" value="Anthrax_toxin_lethal/edema_N/C"/>
</dbReference>
<comment type="subcellular location">
    <subcellularLocation>
        <location evidence="1">Secreted</location>
    </subcellularLocation>
</comment>
<dbReference type="PROSITE" id="PS51996">
    <property type="entry name" value="TR_MART"/>
    <property type="match status" value="2"/>
</dbReference>
<dbReference type="SUPFAM" id="SSF56399">
    <property type="entry name" value="ADP-ribosylation"/>
    <property type="match status" value="2"/>
</dbReference>
<protein>
    <submittedName>
        <fullName evidence="6">Vip2Ac-like protein 1</fullName>
    </submittedName>
</protein>
<dbReference type="GO" id="GO:0005576">
    <property type="term" value="C:extracellular region"/>
    <property type="evidence" value="ECO:0007669"/>
    <property type="project" value="UniProtKB-SubCell"/>
</dbReference>
<keyword evidence="4" id="KW-0732">Signal</keyword>
<reference evidence="6" key="1">
    <citation type="submission" date="2016-12" db="EMBL/GenBank/DDBJ databases">
        <authorList>
            <person name="Song W.-J."/>
            <person name="Kurnit D.M."/>
        </authorList>
    </citation>
    <scope>NUCLEOTIDE SEQUENCE</scope>
    <source>
        <strain evidence="6">O-V84.2</strain>
    </source>
</reference>
<dbReference type="InterPro" id="IPR015239">
    <property type="entry name" value="Anthrax_LF_cen"/>
</dbReference>
<dbReference type="AlphaFoldDB" id="A0A1Q1NKN1"/>
<dbReference type="SUPFAM" id="SSF55486">
    <property type="entry name" value="Metalloproteases ('zincins'), catalytic domain"/>
    <property type="match status" value="1"/>
</dbReference>
<proteinExistence type="predicted"/>
<dbReference type="Pfam" id="PF03496">
    <property type="entry name" value="ADPrib_exo_Tox"/>
    <property type="match status" value="1"/>
</dbReference>
<evidence type="ECO:0000313" key="6">
    <source>
        <dbReference type="EMBL" id="AQM56943.1"/>
    </source>
</evidence>
<evidence type="ECO:0000256" key="1">
    <source>
        <dbReference type="ARBA" id="ARBA00004613"/>
    </source>
</evidence>
<evidence type="ECO:0000256" key="4">
    <source>
        <dbReference type="SAM" id="SignalP"/>
    </source>
</evidence>